<organism evidence="3 4">
    <name type="scientific">Halorubrum tibetense</name>
    <dbReference type="NCBI Taxonomy" id="175631"/>
    <lineage>
        <taxon>Archaea</taxon>
        <taxon>Methanobacteriati</taxon>
        <taxon>Methanobacteriota</taxon>
        <taxon>Stenosarchaea group</taxon>
        <taxon>Halobacteria</taxon>
        <taxon>Halobacteriales</taxon>
        <taxon>Haloferacaceae</taxon>
        <taxon>Halorubrum</taxon>
    </lineage>
</organism>
<comment type="caution">
    <text evidence="3">The sequence shown here is derived from an EMBL/GenBank/DDBJ whole genome shotgun (WGS) entry which is preliminary data.</text>
</comment>
<reference evidence="3 4" key="1">
    <citation type="journal article" date="2019" name="Int. J. Syst. Evol. Microbiol.">
        <title>The Global Catalogue of Microorganisms (GCM) 10K type strain sequencing project: providing services to taxonomists for standard genome sequencing and annotation.</title>
        <authorList>
            <consortium name="The Broad Institute Genomics Platform"/>
            <consortium name="The Broad Institute Genome Sequencing Center for Infectious Disease"/>
            <person name="Wu L."/>
            <person name="Ma J."/>
        </authorList>
    </citation>
    <scope>NUCLEOTIDE SEQUENCE [LARGE SCALE GENOMIC DNA]</scope>
    <source>
        <strain evidence="3 4">CGMCC 1.3239</strain>
    </source>
</reference>
<dbReference type="InterPro" id="IPR043859">
    <property type="entry name" value="TbsP-like_N"/>
</dbReference>
<dbReference type="Pfam" id="PF19138">
    <property type="entry name" value="TbsP_N"/>
    <property type="match status" value="1"/>
</dbReference>
<proteinExistence type="predicted"/>
<dbReference type="AlphaFoldDB" id="A0ABD5S866"/>
<dbReference type="InterPro" id="IPR056163">
    <property type="entry name" value="TbsP_C"/>
</dbReference>
<evidence type="ECO:0000259" key="1">
    <source>
        <dbReference type="Pfam" id="PF19138"/>
    </source>
</evidence>
<feature type="domain" description="Transcriptional regulator TbsP-like C-terminal" evidence="2">
    <location>
        <begin position="171"/>
        <end position="289"/>
    </location>
</feature>
<protein>
    <submittedName>
        <fullName evidence="3">DUF5821 family protein</fullName>
    </submittedName>
</protein>
<dbReference type="Proteomes" id="UP001596442">
    <property type="component" value="Unassembled WGS sequence"/>
</dbReference>
<feature type="domain" description="Transcriptional regulator TbsP N-terminal" evidence="1">
    <location>
        <begin position="35"/>
        <end position="170"/>
    </location>
</feature>
<dbReference type="Pfam" id="PF23336">
    <property type="entry name" value="HTH_TbsP_C"/>
    <property type="match status" value="1"/>
</dbReference>
<dbReference type="RefSeq" id="WP_379778323.1">
    <property type="nucleotide sequence ID" value="NZ_JBHSWW010000005.1"/>
</dbReference>
<name>A0ABD5S866_9EURY</name>
<evidence type="ECO:0000313" key="3">
    <source>
        <dbReference type="EMBL" id="MFC6752046.1"/>
    </source>
</evidence>
<evidence type="ECO:0000259" key="2">
    <source>
        <dbReference type="Pfam" id="PF23336"/>
    </source>
</evidence>
<accession>A0ABD5S866</accession>
<evidence type="ECO:0000313" key="4">
    <source>
        <dbReference type="Proteomes" id="UP001596442"/>
    </source>
</evidence>
<keyword evidence="4" id="KW-1185">Reference proteome</keyword>
<dbReference type="EMBL" id="JBHSWW010000005">
    <property type="protein sequence ID" value="MFC6752046.1"/>
    <property type="molecule type" value="Genomic_DNA"/>
</dbReference>
<gene>
    <name evidence="3" type="ORF">ACFQEU_00955</name>
</gene>
<sequence>MSVLETDSQLYSVTGKVVQSSDIVSVKYISTKLQNMTKQHIPTQMIPERDEPALYINPRSEQIAAFAEQAITGEDQPKVRLLADSDEIKDALYSFLTASKIAELIHREQLSLRTLTEPVQNTIFTTESETVVPVMDKHSISSSDPELVSSVYSEFDSRFEAAEQYHLRTPALSVVKQTLREEIGDDIAADLDEVLAHAEEISNSNEYLSIVEIMLILAARNEVLLYDVSKWGEDTDIASKATFSRAKTALEDAGLIETEKVPLDIGRPRLRLIATDELATADLKTLSTEIQSPL</sequence>